<comment type="cofactor">
    <cofactor evidence="1">
        <name>heme b</name>
        <dbReference type="ChEBI" id="CHEBI:60344"/>
    </cofactor>
</comment>
<dbReference type="EMBL" id="FXAY01000001">
    <property type="protein sequence ID" value="SMG17724.1"/>
    <property type="molecule type" value="Genomic_DNA"/>
</dbReference>
<dbReference type="OrthoDB" id="3251355at2"/>
<dbReference type="Pfam" id="PF20628">
    <property type="entry name" value="Dyp_perox_C"/>
    <property type="match status" value="1"/>
</dbReference>
<evidence type="ECO:0000256" key="5">
    <source>
        <dbReference type="ARBA" id="ARBA00023004"/>
    </source>
</evidence>
<dbReference type="GO" id="GO:0005829">
    <property type="term" value="C:cytosol"/>
    <property type="evidence" value="ECO:0007669"/>
    <property type="project" value="TreeGrafter"/>
</dbReference>
<comment type="similarity">
    <text evidence="6">Belongs to the DyP-type peroxidase family.</text>
</comment>
<evidence type="ECO:0000313" key="10">
    <source>
        <dbReference type="EMBL" id="SMG17724.1"/>
    </source>
</evidence>
<gene>
    <name evidence="10" type="ORF">SAMN06296010_0808</name>
</gene>
<evidence type="ECO:0000259" key="9">
    <source>
        <dbReference type="Pfam" id="PF20628"/>
    </source>
</evidence>
<organism evidence="10 11">
    <name type="scientific">Agreia pratensis</name>
    <dbReference type="NCBI Taxonomy" id="150121"/>
    <lineage>
        <taxon>Bacteria</taxon>
        <taxon>Bacillati</taxon>
        <taxon>Actinomycetota</taxon>
        <taxon>Actinomycetes</taxon>
        <taxon>Micrococcales</taxon>
        <taxon>Microbacteriaceae</taxon>
        <taxon>Agreia</taxon>
    </lineage>
</organism>
<protein>
    <submittedName>
        <fullName evidence="10">Putative iron-dependent peroxidase</fullName>
    </submittedName>
</protein>
<keyword evidence="4" id="KW-0560">Oxidoreductase</keyword>
<accession>A0A1X7IRP0</accession>
<feature type="domain" description="Dyp-type peroxidase C-terminal" evidence="9">
    <location>
        <begin position="145"/>
        <end position="309"/>
    </location>
</feature>
<dbReference type="Proteomes" id="UP000193244">
    <property type="component" value="Unassembled WGS sequence"/>
</dbReference>
<sequence length="335" mass="35996">MTDPADGEPLAASQAILNPLSDSAIFLVLTVAAGNEQLVHDALGDISGLVRSVGFRVPDGVLTCITSIGSDAWSRLFDGPRPNQLHVLPEFHGAVHSSVSTPGDILFHIRAKGMDLCFELASLLVERFGGMSAVVDEVHGFKYFEERDLLGFVDGTENPTGALAVRNVIVRDDEPQFVGGSYVVVQKYLHNLTAWNTLTVEQQEQAIGRGKADNVEQAEEKKAPNAHTVLTVLTDADGNELKIVRDNMPFGRVGEAEFGTYFIGYAKTPAVTESMLKNMFVGAPEGNYDRILDFSTAVTGSLYFTPTGDFLDDPPPLPPTPAPTLAPTPTLPLAT</sequence>
<evidence type="ECO:0000256" key="2">
    <source>
        <dbReference type="ARBA" id="ARBA00022559"/>
    </source>
</evidence>
<dbReference type="GO" id="GO:0004601">
    <property type="term" value="F:peroxidase activity"/>
    <property type="evidence" value="ECO:0007669"/>
    <property type="project" value="UniProtKB-KW"/>
</dbReference>
<evidence type="ECO:0000256" key="7">
    <source>
        <dbReference type="SAM" id="MobiDB-lite"/>
    </source>
</evidence>
<dbReference type="InterPro" id="IPR048327">
    <property type="entry name" value="Dyp_perox_N"/>
</dbReference>
<dbReference type="InterPro" id="IPR048328">
    <property type="entry name" value="Dyp_perox_C"/>
</dbReference>
<dbReference type="PANTHER" id="PTHR30521">
    <property type="entry name" value="DEFERROCHELATASE/PEROXIDASE"/>
    <property type="match status" value="1"/>
</dbReference>
<dbReference type="InterPro" id="IPR006314">
    <property type="entry name" value="Dyp_peroxidase"/>
</dbReference>
<proteinExistence type="inferred from homology"/>
<feature type="domain" description="Dyp-type peroxidase N-terminal" evidence="8">
    <location>
        <begin position="14"/>
        <end position="142"/>
    </location>
</feature>
<keyword evidence="2 10" id="KW-0575">Peroxidase</keyword>
<dbReference type="AlphaFoldDB" id="A0A1X7IRP0"/>
<dbReference type="STRING" id="150121.SAMN06296010_0808"/>
<dbReference type="InterPro" id="IPR011008">
    <property type="entry name" value="Dimeric_a/b-barrel"/>
</dbReference>
<evidence type="ECO:0000256" key="4">
    <source>
        <dbReference type="ARBA" id="ARBA00023002"/>
    </source>
</evidence>
<keyword evidence="11" id="KW-1185">Reference proteome</keyword>
<dbReference type="PROSITE" id="PS51404">
    <property type="entry name" value="DYP_PEROXIDASE"/>
    <property type="match status" value="1"/>
</dbReference>
<feature type="compositionally biased region" description="Pro residues" evidence="7">
    <location>
        <begin position="313"/>
        <end position="335"/>
    </location>
</feature>
<evidence type="ECO:0000256" key="3">
    <source>
        <dbReference type="ARBA" id="ARBA00022723"/>
    </source>
</evidence>
<dbReference type="RefSeq" id="WP_085483132.1">
    <property type="nucleotide sequence ID" value="NZ_FXAY01000001.1"/>
</dbReference>
<evidence type="ECO:0000259" key="8">
    <source>
        <dbReference type="Pfam" id="PF04261"/>
    </source>
</evidence>
<keyword evidence="3" id="KW-0479">Metal-binding</keyword>
<dbReference type="GO" id="GO:0046872">
    <property type="term" value="F:metal ion binding"/>
    <property type="evidence" value="ECO:0007669"/>
    <property type="project" value="UniProtKB-KW"/>
</dbReference>
<dbReference type="SUPFAM" id="SSF54909">
    <property type="entry name" value="Dimeric alpha+beta barrel"/>
    <property type="match status" value="1"/>
</dbReference>
<name>A0A1X7IRP0_9MICO</name>
<dbReference type="Pfam" id="PF04261">
    <property type="entry name" value="Dyp_perox_N"/>
    <property type="match status" value="1"/>
</dbReference>
<keyword evidence="5" id="KW-0408">Iron</keyword>
<evidence type="ECO:0000256" key="6">
    <source>
        <dbReference type="ARBA" id="ARBA00025737"/>
    </source>
</evidence>
<dbReference type="NCBIfam" id="TIGR01413">
    <property type="entry name" value="Dyp_perox_fam"/>
    <property type="match status" value="1"/>
</dbReference>
<dbReference type="GO" id="GO:0020037">
    <property type="term" value="F:heme binding"/>
    <property type="evidence" value="ECO:0007669"/>
    <property type="project" value="InterPro"/>
</dbReference>
<evidence type="ECO:0000313" key="11">
    <source>
        <dbReference type="Proteomes" id="UP000193244"/>
    </source>
</evidence>
<evidence type="ECO:0000256" key="1">
    <source>
        <dbReference type="ARBA" id="ARBA00001970"/>
    </source>
</evidence>
<dbReference type="PANTHER" id="PTHR30521:SF0">
    <property type="entry name" value="DYP-TYPE PEROXIDASE FAMILY PROTEIN"/>
    <property type="match status" value="1"/>
</dbReference>
<reference evidence="11" key="1">
    <citation type="submission" date="2017-04" db="EMBL/GenBank/DDBJ databases">
        <authorList>
            <person name="Varghese N."/>
            <person name="Submissions S."/>
        </authorList>
    </citation>
    <scope>NUCLEOTIDE SEQUENCE [LARGE SCALE GENOMIC DNA]</scope>
    <source>
        <strain evidence="11">VKM Ac-2510</strain>
    </source>
</reference>
<feature type="region of interest" description="Disordered" evidence="7">
    <location>
        <begin position="309"/>
        <end position="335"/>
    </location>
</feature>